<name>A0A3R6CS21_9BACT</name>
<dbReference type="EMBL" id="QSAQ01000001">
    <property type="protein sequence ID" value="RGW71073.1"/>
    <property type="molecule type" value="Genomic_DNA"/>
</dbReference>
<dbReference type="RefSeq" id="WP_118139099.1">
    <property type="nucleotide sequence ID" value="NZ_QSAQ01000001.1"/>
</dbReference>
<dbReference type="Proteomes" id="UP000286077">
    <property type="component" value="Unassembled WGS sequence"/>
</dbReference>
<comment type="caution">
    <text evidence="2">The sequence shown here is derived from an EMBL/GenBank/DDBJ whole genome shotgun (WGS) entry which is preliminary data.</text>
</comment>
<protein>
    <submittedName>
        <fullName evidence="1">Acetyl-CoA synthetase</fullName>
    </submittedName>
</protein>
<dbReference type="Proteomes" id="UP000358159">
    <property type="component" value="Unassembled WGS sequence"/>
</dbReference>
<reference evidence="2 3" key="1">
    <citation type="submission" date="2018-08" db="EMBL/GenBank/DDBJ databases">
        <title>A genome reference for cultivated species of the human gut microbiota.</title>
        <authorList>
            <person name="Zou Y."/>
            <person name="Xue W."/>
            <person name="Luo G."/>
        </authorList>
    </citation>
    <scope>NUCLEOTIDE SEQUENCE [LARGE SCALE GENOMIC DNA]</scope>
    <source>
        <strain evidence="2 3">AF11-14</strain>
    </source>
</reference>
<evidence type="ECO:0000313" key="4">
    <source>
        <dbReference type="Proteomes" id="UP000358159"/>
    </source>
</evidence>
<gene>
    <name evidence="2" type="ORF">DWV60_00740</name>
    <name evidence="1" type="ORF">F7D42_01640</name>
</gene>
<organism evidence="2 3">
    <name type="scientific">Segatella copri</name>
    <dbReference type="NCBI Taxonomy" id="165179"/>
    <lineage>
        <taxon>Bacteria</taxon>
        <taxon>Pseudomonadati</taxon>
        <taxon>Bacteroidota</taxon>
        <taxon>Bacteroidia</taxon>
        <taxon>Bacteroidales</taxon>
        <taxon>Prevotellaceae</taxon>
        <taxon>Segatella</taxon>
    </lineage>
</organism>
<evidence type="ECO:0000313" key="2">
    <source>
        <dbReference type="EMBL" id="RGW71073.1"/>
    </source>
</evidence>
<dbReference type="AlphaFoldDB" id="A0A3R6CS21"/>
<sequence length="177" mass="19781">MSKGGIQFDPKAASLIMREEVERARQLIINHIRINGQNASGRTIASLKVEQPSEEETILWGHKPFGVLETGRRAGKIPYGFRSIIRQWMKDKGLHGTPIPYKTDRAHKYTPQERGDMSMAGAIAHTIANKGSKLHRTGGRADVYSNVVPDTMKRLGQRLIFLIHQSVGSIKLNNETV</sequence>
<proteinExistence type="predicted"/>
<evidence type="ECO:0000313" key="1">
    <source>
        <dbReference type="EMBL" id="MQO54434.1"/>
    </source>
</evidence>
<reference evidence="1 4" key="2">
    <citation type="submission" date="2019-09" db="EMBL/GenBank/DDBJ databases">
        <title>Distinct polysaccharide growth profiles of human intestinal Prevotella copri isolates.</title>
        <authorList>
            <person name="Fehlner-Peach H."/>
            <person name="Magnabosco C."/>
            <person name="Raghavan V."/>
            <person name="Scher J.U."/>
            <person name="Tett A."/>
            <person name="Cox L.M."/>
            <person name="Gottsegen C."/>
            <person name="Watters A."/>
            <person name="Wiltshire- Gordon J.D."/>
            <person name="Segata N."/>
            <person name="Bonneau R."/>
            <person name="Littman D.R."/>
        </authorList>
    </citation>
    <scope>NUCLEOTIDE SEQUENCE [LARGE SCALE GENOMIC DNA]</scope>
    <source>
        <strain evidence="1 4">BVe41219</strain>
    </source>
</reference>
<evidence type="ECO:0000313" key="3">
    <source>
        <dbReference type="Proteomes" id="UP000286077"/>
    </source>
</evidence>
<accession>A0A3R6CS21</accession>
<dbReference type="EMBL" id="VZAZ01000007">
    <property type="protein sequence ID" value="MQO54434.1"/>
    <property type="molecule type" value="Genomic_DNA"/>
</dbReference>